<dbReference type="PROSITE" id="PS50112">
    <property type="entry name" value="PAS"/>
    <property type="match status" value="1"/>
</dbReference>
<dbReference type="SUPFAM" id="SSF55785">
    <property type="entry name" value="PYP-like sensor domain (PAS domain)"/>
    <property type="match status" value="1"/>
</dbReference>
<sequence length="698" mass="79188">MSESGSLTRSDIHILYIEDDEGLARLLQKQLHRRSGYHVDVAEDAEQGLRKLQQQHYDMTIVDYNLPVLSGLQLLHILRDNGIDVPVIILTGVGTEEIAAEVMRAGAVDYLVKDVGEAHVDKICAAIQRVWVDQQKKIQQKMVFAKRRLAEKVFDVTEEGIIVTDGSNIIEAVNPAFTTITGYSYEEAIGKTPSLLKSGQHDDQFFKRMWKAIEKNDFWEGEIWNKRKSGEEYPEWLAINAIREKDGQVSQYIGVFTDISKRKEDEKKIWHQANFDPLTDLPNRSLLVDRAAEALRRARREHTEMAMMFIDLDRFKYINDHYGHAVGDEFLIEVGKRISSALRESDTVIRLSGDEFIVLMPLIQHVTDAGRVAEKITSAISAAYIINDSKTYVSASVGIAVYPGDGDSVETLLSHADMAMYKAKENGRNQHLFFDHKMNEEAEQKASIEHELMLAIKDDQLVLYFQPVTNLKCHRITHAEALIRWNHPEKGLIMPNDFIPIAEESGLIIQLGEWVIDAVCNQLKLWQRVTDDLKICLNVSPIQMMHANLDKQLQASMTRCAPPNGSIIIEITENVMIEGPEKIKEKLDAMKEMGLSFLIDDFGTGFSSMRYLKKLPFDGLKIDRGFVANVDADNEKAVLVQAMIEMAHRLNLKVVAEGVEREEELAYLRSLDCDYVQGYLLGRPMPAEQFLALLTSQQ</sequence>
<protein>
    <submittedName>
        <fullName evidence="7">Cyclic di-GMP phosphodiesterase Gmr</fullName>
    </submittedName>
</protein>
<proteinExistence type="predicted"/>
<dbReference type="PANTHER" id="PTHR44757:SF2">
    <property type="entry name" value="BIOFILM ARCHITECTURE MAINTENANCE PROTEIN MBAA"/>
    <property type="match status" value="1"/>
</dbReference>
<dbReference type="Gene3D" id="3.20.20.450">
    <property type="entry name" value="EAL domain"/>
    <property type="match status" value="1"/>
</dbReference>
<dbReference type="InterPro" id="IPR001633">
    <property type="entry name" value="EAL_dom"/>
</dbReference>
<name>A0A1L8CP37_9PROT</name>
<dbReference type="SMART" id="SM00267">
    <property type="entry name" value="GGDEF"/>
    <property type="match status" value="1"/>
</dbReference>
<dbReference type="InterPro" id="IPR000700">
    <property type="entry name" value="PAS-assoc_C"/>
</dbReference>
<dbReference type="SMART" id="SM00091">
    <property type="entry name" value="PAS"/>
    <property type="match status" value="1"/>
</dbReference>
<dbReference type="NCBIfam" id="TIGR00254">
    <property type="entry name" value="GGDEF"/>
    <property type="match status" value="1"/>
</dbReference>
<dbReference type="InterPro" id="IPR000014">
    <property type="entry name" value="PAS"/>
</dbReference>
<dbReference type="InterPro" id="IPR001789">
    <property type="entry name" value="Sig_transdc_resp-reg_receiver"/>
</dbReference>
<comment type="caution">
    <text evidence="7">The sequence shown here is derived from an EMBL/GenBank/DDBJ whole genome shotgun (WGS) entry which is preliminary data.</text>
</comment>
<dbReference type="FunFam" id="3.30.70.270:FF:000001">
    <property type="entry name" value="Diguanylate cyclase domain protein"/>
    <property type="match status" value="1"/>
</dbReference>
<dbReference type="Proteomes" id="UP000231632">
    <property type="component" value="Unassembled WGS sequence"/>
</dbReference>
<evidence type="ECO:0000259" key="5">
    <source>
        <dbReference type="PROSITE" id="PS50883"/>
    </source>
</evidence>
<feature type="domain" description="Response regulatory" evidence="2">
    <location>
        <begin position="13"/>
        <end position="128"/>
    </location>
</feature>
<keyword evidence="1" id="KW-0597">Phosphoprotein</keyword>
<dbReference type="OrthoDB" id="5291908at2"/>
<dbReference type="CDD" id="cd01948">
    <property type="entry name" value="EAL"/>
    <property type="match status" value="1"/>
</dbReference>
<dbReference type="Gene3D" id="3.40.50.2300">
    <property type="match status" value="1"/>
</dbReference>
<reference evidence="7 8" key="1">
    <citation type="journal article" date="2017" name="Arch. Microbiol.">
        <title>Mariprofundus micogutta sp. nov., a novel iron-oxidizing zetaproteobacterium isolated from a deep-sea hydrothermal field at the Bayonnaise knoll of the Izu-Ogasawara arc, and a description of Mariprofundales ord. nov. and Zetaproteobacteria classis nov.</title>
        <authorList>
            <person name="Makita H."/>
            <person name="Tanaka E."/>
            <person name="Mitsunobu S."/>
            <person name="Miyazaki M."/>
            <person name="Nunoura T."/>
            <person name="Uematsu K."/>
            <person name="Takaki Y."/>
            <person name="Nishi S."/>
            <person name="Shimamura S."/>
            <person name="Takai K."/>
        </authorList>
    </citation>
    <scope>NUCLEOTIDE SEQUENCE [LARGE SCALE GENOMIC DNA]</scope>
    <source>
        <strain evidence="7 8">ET2</strain>
    </source>
</reference>
<dbReference type="InterPro" id="IPR035965">
    <property type="entry name" value="PAS-like_dom_sf"/>
</dbReference>
<dbReference type="CDD" id="cd00130">
    <property type="entry name" value="PAS"/>
    <property type="match status" value="1"/>
</dbReference>
<dbReference type="PROSITE" id="PS50113">
    <property type="entry name" value="PAC"/>
    <property type="match status" value="1"/>
</dbReference>
<dbReference type="CDD" id="cd00156">
    <property type="entry name" value="REC"/>
    <property type="match status" value="1"/>
</dbReference>
<gene>
    <name evidence="7" type="ORF">MMIC_P1659</name>
</gene>
<evidence type="ECO:0000259" key="2">
    <source>
        <dbReference type="PROSITE" id="PS50110"/>
    </source>
</evidence>
<evidence type="ECO:0000259" key="6">
    <source>
        <dbReference type="PROSITE" id="PS50887"/>
    </source>
</evidence>
<feature type="domain" description="GGDEF" evidence="6">
    <location>
        <begin position="303"/>
        <end position="436"/>
    </location>
</feature>
<keyword evidence="8" id="KW-1185">Reference proteome</keyword>
<organism evidence="7 8">
    <name type="scientific">Mariprofundus micogutta</name>
    <dbReference type="NCBI Taxonomy" id="1921010"/>
    <lineage>
        <taxon>Bacteria</taxon>
        <taxon>Pseudomonadati</taxon>
        <taxon>Pseudomonadota</taxon>
        <taxon>Candidatius Mariprofundia</taxon>
        <taxon>Mariprofundales</taxon>
        <taxon>Mariprofundaceae</taxon>
        <taxon>Mariprofundus</taxon>
    </lineage>
</organism>
<evidence type="ECO:0000313" key="7">
    <source>
        <dbReference type="EMBL" id="GAV20686.1"/>
    </source>
</evidence>
<evidence type="ECO:0000259" key="4">
    <source>
        <dbReference type="PROSITE" id="PS50113"/>
    </source>
</evidence>
<dbReference type="InterPro" id="IPR011006">
    <property type="entry name" value="CheY-like_superfamily"/>
</dbReference>
<dbReference type="SUPFAM" id="SSF141868">
    <property type="entry name" value="EAL domain-like"/>
    <property type="match status" value="1"/>
</dbReference>
<dbReference type="CDD" id="cd01949">
    <property type="entry name" value="GGDEF"/>
    <property type="match status" value="1"/>
</dbReference>
<dbReference type="InterPro" id="IPR043128">
    <property type="entry name" value="Rev_trsase/Diguanyl_cyclase"/>
</dbReference>
<dbReference type="EMBL" id="BDFD01000014">
    <property type="protein sequence ID" value="GAV20686.1"/>
    <property type="molecule type" value="Genomic_DNA"/>
</dbReference>
<dbReference type="SUPFAM" id="SSF52172">
    <property type="entry name" value="CheY-like"/>
    <property type="match status" value="1"/>
</dbReference>
<dbReference type="Pfam" id="PF00072">
    <property type="entry name" value="Response_reg"/>
    <property type="match status" value="1"/>
</dbReference>
<dbReference type="InterPro" id="IPR035919">
    <property type="entry name" value="EAL_sf"/>
</dbReference>
<dbReference type="Gene3D" id="3.30.450.20">
    <property type="entry name" value="PAS domain"/>
    <property type="match status" value="1"/>
</dbReference>
<dbReference type="STRING" id="1921010.MMIC_P1659"/>
<dbReference type="SMART" id="SM00086">
    <property type="entry name" value="PAC"/>
    <property type="match status" value="1"/>
</dbReference>
<dbReference type="PROSITE" id="PS50883">
    <property type="entry name" value="EAL"/>
    <property type="match status" value="1"/>
</dbReference>
<evidence type="ECO:0000259" key="3">
    <source>
        <dbReference type="PROSITE" id="PS50112"/>
    </source>
</evidence>
<feature type="domain" description="EAL" evidence="5">
    <location>
        <begin position="445"/>
        <end position="698"/>
    </location>
</feature>
<dbReference type="InterPro" id="IPR052155">
    <property type="entry name" value="Biofilm_reg_signaling"/>
</dbReference>
<evidence type="ECO:0000256" key="1">
    <source>
        <dbReference type="PROSITE-ProRule" id="PRU00169"/>
    </source>
</evidence>
<dbReference type="InterPro" id="IPR000160">
    <property type="entry name" value="GGDEF_dom"/>
</dbReference>
<dbReference type="AlphaFoldDB" id="A0A1L8CP37"/>
<feature type="domain" description="PAS" evidence="3">
    <location>
        <begin position="146"/>
        <end position="192"/>
    </location>
</feature>
<dbReference type="RefSeq" id="WP_072659999.1">
    <property type="nucleotide sequence ID" value="NZ_BDFD01000014.1"/>
</dbReference>
<dbReference type="SMART" id="SM00052">
    <property type="entry name" value="EAL"/>
    <property type="match status" value="1"/>
</dbReference>
<dbReference type="SMART" id="SM00448">
    <property type="entry name" value="REC"/>
    <property type="match status" value="1"/>
</dbReference>
<dbReference type="SUPFAM" id="SSF55073">
    <property type="entry name" value="Nucleotide cyclase"/>
    <property type="match status" value="1"/>
</dbReference>
<dbReference type="GO" id="GO:0000160">
    <property type="term" value="P:phosphorelay signal transduction system"/>
    <property type="evidence" value="ECO:0007669"/>
    <property type="project" value="InterPro"/>
</dbReference>
<dbReference type="Pfam" id="PF00563">
    <property type="entry name" value="EAL"/>
    <property type="match status" value="1"/>
</dbReference>
<dbReference type="PROSITE" id="PS50110">
    <property type="entry name" value="RESPONSE_REGULATORY"/>
    <property type="match status" value="1"/>
</dbReference>
<dbReference type="InterPro" id="IPR001610">
    <property type="entry name" value="PAC"/>
</dbReference>
<accession>A0A1L8CP37</accession>
<dbReference type="Pfam" id="PF00990">
    <property type="entry name" value="GGDEF"/>
    <property type="match status" value="1"/>
</dbReference>
<dbReference type="PANTHER" id="PTHR44757">
    <property type="entry name" value="DIGUANYLATE CYCLASE DGCP"/>
    <property type="match status" value="1"/>
</dbReference>
<dbReference type="PROSITE" id="PS50887">
    <property type="entry name" value="GGDEF"/>
    <property type="match status" value="1"/>
</dbReference>
<dbReference type="Pfam" id="PF13426">
    <property type="entry name" value="PAS_9"/>
    <property type="match status" value="1"/>
</dbReference>
<feature type="domain" description="PAC" evidence="4">
    <location>
        <begin position="219"/>
        <end position="271"/>
    </location>
</feature>
<dbReference type="GO" id="GO:0003824">
    <property type="term" value="F:catalytic activity"/>
    <property type="evidence" value="ECO:0007669"/>
    <property type="project" value="UniProtKB-ARBA"/>
</dbReference>
<evidence type="ECO:0000313" key="8">
    <source>
        <dbReference type="Proteomes" id="UP000231632"/>
    </source>
</evidence>
<dbReference type="InterPro" id="IPR029787">
    <property type="entry name" value="Nucleotide_cyclase"/>
</dbReference>
<dbReference type="Gene3D" id="3.30.70.270">
    <property type="match status" value="1"/>
</dbReference>
<dbReference type="NCBIfam" id="TIGR00229">
    <property type="entry name" value="sensory_box"/>
    <property type="match status" value="1"/>
</dbReference>
<feature type="modified residue" description="4-aspartylphosphate" evidence="1">
    <location>
        <position position="63"/>
    </location>
</feature>